<sequence length="154" mass="18096">MTARLSWVAYIPYLSVGFLLYFCIVLAVFPMMSYFGVNMNKTLAVNLLMVLTVCYTAGFLWMVYRVRRCKAYFNRDGVWYFKGVWPRASKMHGIRWENFHQALYRQDAAGLFFKTYTIYLFGRDGSTVIIKNLYNGRNWSAFVNGYAQDRELST</sequence>
<dbReference type="OrthoDB" id="9154303at2"/>
<dbReference type="AlphaFoldDB" id="A0A3N4NSN9"/>
<dbReference type="EMBL" id="RPFL01000004">
    <property type="protein sequence ID" value="RPD90183.1"/>
    <property type="molecule type" value="Genomic_DNA"/>
</dbReference>
<keyword evidence="1" id="KW-1133">Transmembrane helix</keyword>
<evidence type="ECO:0000313" key="3">
    <source>
        <dbReference type="Proteomes" id="UP000272412"/>
    </source>
</evidence>
<reference evidence="2 3" key="1">
    <citation type="submission" date="2018-11" db="EMBL/GenBank/DDBJ databases">
        <title>Neisseria weixii sp. nov. isolated from the rectal contents of plateau pika (Ochotona cruzoniae).</title>
        <authorList>
            <person name="Zhang G."/>
        </authorList>
    </citation>
    <scope>NUCLEOTIDE SEQUENCE [LARGE SCALE GENOMIC DNA]</scope>
    <source>
        <strain evidence="2 3">10009</strain>
    </source>
</reference>
<evidence type="ECO:0000313" key="2">
    <source>
        <dbReference type="EMBL" id="RPD90183.1"/>
    </source>
</evidence>
<feature type="transmembrane region" description="Helical" evidence="1">
    <location>
        <begin position="7"/>
        <end position="31"/>
    </location>
</feature>
<feature type="transmembrane region" description="Helical" evidence="1">
    <location>
        <begin position="43"/>
        <end position="64"/>
    </location>
</feature>
<keyword evidence="1" id="KW-0812">Transmembrane</keyword>
<keyword evidence="1" id="KW-0472">Membrane</keyword>
<gene>
    <name evidence="2" type="ORF">EGK74_02500</name>
</gene>
<dbReference type="Proteomes" id="UP000272412">
    <property type="component" value="Unassembled WGS sequence"/>
</dbReference>
<name>A0A3N4NSN9_9NEIS</name>
<proteinExistence type="predicted"/>
<keyword evidence="3" id="KW-1185">Reference proteome</keyword>
<evidence type="ECO:0000256" key="1">
    <source>
        <dbReference type="SAM" id="Phobius"/>
    </source>
</evidence>
<protein>
    <submittedName>
        <fullName evidence="2">Cytochrome C oxidase subunit III</fullName>
    </submittedName>
</protein>
<organism evidence="2 3">
    <name type="scientific">Neisseria weixii</name>
    <dbReference type="NCBI Taxonomy" id="1853276"/>
    <lineage>
        <taxon>Bacteria</taxon>
        <taxon>Pseudomonadati</taxon>
        <taxon>Pseudomonadota</taxon>
        <taxon>Betaproteobacteria</taxon>
        <taxon>Neisseriales</taxon>
        <taxon>Neisseriaceae</taxon>
        <taxon>Neisseria</taxon>
    </lineage>
</organism>
<comment type="caution">
    <text evidence="2">The sequence shown here is derived from an EMBL/GenBank/DDBJ whole genome shotgun (WGS) entry which is preliminary data.</text>
</comment>
<accession>A0A3N4NSN9</accession>